<keyword evidence="1" id="KW-0472">Membrane</keyword>
<keyword evidence="3" id="KW-1185">Reference proteome</keyword>
<reference evidence="2 3" key="1">
    <citation type="submission" date="2017-02" db="EMBL/GenBank/DDBJ databases">
        <title>Draft genome sequence of a Kluyvera intermedia isolate from a patient with a pancreatic abscess.</title>
        <authorList>
            <person name="Thele R."/>
        </authorList>
    </citation>
    <scope>NUCLEOTIDE SEQUENCE [LARGE SCALE GENOMIC DNA]</scope>
    <source>
        <strain evidence="2 3">FOSA7093</strain>
    </source>
</reference>
<sequence>MTVALKKDLNKPTVYYSMIFIAFEKVFIWQAAKRGGRITQLTVALIFTTSNDVLISVNFPLYQGQGLKMKRILALFAMIILLLVGVYALVDIFSSLWLVLKYESLNAYSTGVLAGKVIFLLVVSGLCLIVRRIYKNKINR</sequence>
<keyword evidence="1" id="KW-1133">Transmembrane helix</keyword>
<keyword evidence="1" id="KW-0812">Transmembrane</keyword>
<feature type="transmembrane region" description="Helical" evidence="1">
    <location>
        <begin position="73"/>
        <end position="100"/>
    </location>
</feature>
<comment type="caution">
    <text evidence="2">The sequence shown here is derived from an EMBL/GenBank/DDBJ whole genome shotgun (WGS) entry which is preliminary data.</text>
</comment>
<name>A0ABX3U7F5_KLUIN</name>
<feature type="transmembrane region" description="Helical" evidence="1">
    <location>
        <begin position="12"/>
        <end position="32"/>
    </location>
</feature>
<feature type="transmembrane region" description="Helical" evidence="1">
    <location>
        <begin position="112"/>
        <end position="134"/>
    </location>
</feature>
<organism evidence="2 3">
    <name type="scientific">Kluyvera intermedia</name>
    <name type="common">Enterobacter intermedius</name>
    <dbReference type="NCBI Taxonomy" id="61648"/>
    <lineage>
        <taxon>Bacteria</taxon>
        <taxon>Pseudomonadati</taxon>
        <taxon>Pseudomonadota</taxon>
        <taxon>Gammaproteobacteria</taxon>
        <taxon>Enterobacterales</taxon>
        <taxon>Enterobacteriaceae</taxon>
        <taxon>Kluyvera</taxon>
    </lineage>
</organism>
<dbReference type="Proteomes" id="UP000192521">
    <property type="component" value="Unassembled WGS sequence"/>
</dbReference>
<gene>
    <name evidence="2" type="ORF">B2M27_25825</name>
</gene>
<dbReference type="RefSeq" id="WP_085007730.1">
    <property type="nucleotide sequence ID" value="NZ_MWPR01000076.1"/>
</dbReference>
<evidence type="ECO:0000313" key="2">
    <source>
        <dbReference type="EMBL" id="ORJ47472.1"/>
    </source>
</evidence>
<accession>A0ABX3U7F5</accession>
<proteinExistence type="predicted"/>
<evidence type="ECO:0000313" key="3">
    <source>
        <dbReference type="Proteomes" id="UP000192521"/>
    </source>
</evidence>
<evidence type="ECO:0000256" key="1">
    <source>
        <dbReference type="SAM" id="Phobius"/>
    </source>
</evidence>
<dbReference type="EMBL" id="MWPR01000076">
    <property type="protein sequence ID" value="ORJ47472.1"/>
    <property type="molecule type" value="Genomic_DNA"/>
</dbReference>
<protein>
    <submittedName>
        <fullName evidence="2">Uncharacterized protein</fullName>
    </submittedName>
</protein>
<feature type="transmembrane region" description="Helical" evidence="1">
    <location>
        <begin position="38"/>
        <end position="61"/>
    </location>
</feature>